<evidence type="ECO:0000313" key="4">
    <source>
        <dbReference type="RefSeq" id="XP_011309525.1"/>
    </source>
</evidence>
<dbReference type="AlphaFoldDB" id="A0A9R1TI06"/>
<feature type="chain" id="PRO_5040438465" evidence="2">
    <location>
        <begin position="22"/>
        <end position="716"/>
    </location>
</feature>
<feature type="compositionally biased region" description="Basic and acidic residues" evidence="1">
    <location>
        <begin position="271"/>
        <end position="287"/>
    </location>
</feature>
<feature type="compositionally biased region" description="Polar residues" evidence="1">
    <location>
        <begin position="166"/>
        <end position="175"/>
    </location>
</feature>
<protein>
    <submittedName>
        <fullName evidence="4">Uncharacterized protein</fullName>
    </submittedName>
</protein>
<accession>A0A9R1TI06</accession>
<dbReference type="Gene3D" id="3.15.10.30">
    <property type="entry name" value="Haemolymph juvenile hormone binding protein"/>
    <property type="match status" value="1"/>
</dbReference>
<gene>
    <name evidence="4" type="primary">LOC105270349</name>
</gene>
<feature type="signal peptide" evidence="2">
    <location>
        <begin position="1"/>
        <end position="21"/>
    </location>
</feature>
<feature type="compositionally biased region" description="Low complexity" evidence="1">
    <location>
        <begin position="206"/>
        <end position="219"/>
    </location>
</feature>
<keyword evidence="2" id="KW-0732">Signal</keyword>
<dbReference type="GeneID" id="105270349"/>
<feature type="compositionally biased region" description="Polar residues" evidence="1">
    <location>
        <begin position="257"/>
        <end position="270"/>
    </location>
</feature>
<feature type="compositionally biased region" description="Polar residues" evidence="1">
    <location>
        <begin position="335"/>
        <end position="349"/>
    </location>
</feature>
<dbReference type="InterPro" id="IPR038606">
    <property type="entry name" value="To_sf"/>
</dbReference>
<keyword evidence="3" id="KW-1185">Reference proteome</keyword>
<feature type="compositionally biased region" description="Basic and acidic residues" evidence="1">
    <location>
        <begin position="131"/>
        <end position="163"/>
    </location>
</feature>
<organism evidence="3 4">
    <name type="scientific">Fopius arisanus</name>
    <dbReference type="NCBI Taxonomy" id="64838"/>
    <lineage>
        <taxon>Eukaryota</taxon>
        <taxon>Metazoa</taxon>
        <taxon>Ecdysozoa</taxon>
        <taxon>Arthropoda</taxon>
        <taxon>Hexapoda</taxon>
        <taxon>Insecta</taxon>
        <taxon>Pterygota</taxon>
        <taxon>Neoptera</taxon>
        <taxon>Endopterygota</taxon>
        <taxon>Hymenoptera</taxon>
        <taxon>Apocrita</taxon>
        <taxon>Ichneumonoidea</taxon>
        <taxon>Braconidae</taxon>
        <taxon>Opiinae</taxon>
        <taxon>Fopius</taxon>
    </lineage>
</organism>
<sequence>MEWIVIKILLLGSLVSSQVSGGDDLLDSSQILWSKLLNGSLSETGPLDPLLVPLVKVDQSQGHVSYRMILSDVEITGLNESTIESVHIGRGSAKSHLSEYESGYVSYSEAGKLNAIRYRFHTAGKAPRIPDSEELKVKPIDESDADRRIDNNRFRGNEFRRANGDGSESSQQFSQIRIYADESRAPIQGRRNYQSHPVYYPSGTYQNQNQRQKNNQDYQTQRESVHDRNENPQFGNLRSSQQQKYYESQDNQRRDSQYQIRQPYQSSQRTTAEDHNTQRQHAEETRYYQRFSGTPDSQREYSETIRLQGQYSRPQSNQQSYDDQSFNQHAGVKTSRVQPARYSNQNQPKSDADNADCSESQFGCIYRRPGNSQRFNSDEFENRNRENFGAQSKYTETRGKFSTGGGNTARVRYAGSNGPIDARLPADNSHGRFGEADRNQQFSEKLENQSGYIDIIYIDNGNRNKNEKNRMRHFGNLRIDSTTDTTVYSFEDAVRDLESHRRFIIHNFTEGESLLKKNDRIRLAEETRRIEDLIRYAKSHQEKEGYFEEGMEIIYHYPSDDNSNSSAIESRRLKRAHEEKDDEDDIIHLVVKIRVPSMRVKAGYVLMGKVEEQVLRGDGRLDGNFTELIGDFTVELKKTGDNRMIVRTARAKLEAAHQNVNLEGMDEKGPVEEILKQGLVAAEAVAAMLADDLATKALTDKTSDSIIYKLYRELPE</sequence>
<feature type="compositionally biased region" description="Basic and acidic residues" evidence="1">
    <location>
        <begin position="376"/>
        <end position="386"/>
    </location>
</feature>
<evidence type="ECO:0000256" key="1">
    <source>
        <dbReference type="SAM" id="MobiDB-lite"/>
    </source>
</evidence>
<feature type="region of interest" description="Disordered" evidence="1">
    <location>
        <begin position="131"/>
        <end position="391"/>
    </location>
</feature>
<feature type="compositionally biased region" description="Polar residues" evidence="1">
    <location>
        <begin position="305"/>
        <end position="328"/>
    </location>
</feature>
<evidence type="ECO:0000313" key="3">
    <source>
        <dbReference type="Proteomes" id="UP000694866"/>
    </source>
</evidence>
<evidence type="ECO:0000256" key="2">
    <source>
        <dbReference type="SAM" id="SignalP"/>
    </source>
</evidence>
<dbReference type="RefSeq" id="XP_011309525.1">
    <property type="nucleotide sequence ID" value="XM_011311223.1"/>
</dbReference>
<dbReference type="OrthoDB" id="8191090at2759"/>
<dbReference type="Proteomes" id="UP000694866">
    <property type="component" value="Unplaced"/>
</dbReference>
<reference evidence="4" key="1">
    <citation type="submission" date="2025-08" db="UniProtKB">
        <authorList>
            <consortium name="RefSeq"/>
        </authorList>
    </citation>
    <scope>IDENTIFICATION</scope>
    <source>
        <strain evidence="4">USDA-PBARC FA_bdor</strain>
        <tissue evidence="4">Whole organism</tissue>
    </source>
</reference>
<feature type="compositionally biased region" description="Basic and acidic residues" evidence="1">
    <location>
        <begin position="429"/>
        <end position="438"/>
    </location>
</feature>
<feature type="region of interest" description="Disordered" evidence="1">
    <location>
        <begin position="416"/>
        <end position="440"/>
    </location>
</feature>
<name>A0A9R1TI06_9HYME</name>
<proteinExistence type="predicted"/>
<feature type="compositionally biased region" description="Polar residues" evidence="1">
    <location>
        <begin position="231"/>
        <end position="249"/>
    </location>
</feature>
<dbReference type="KEGG" id="fas:105270349"/>